<protein>
    <submittedName>
        <fullName evidence="2">Uncharacterized protein</fullName>
    </submittedName>
</protein>
<gene>
    <name evidence="2" type="ORF">AAFF_G00057560</name>
</gene>
<evidence type="ECO:0000256" key="1">
    <source>
        <dbReference type="SAM" id="MobiDB-lite"/>
    </source>
</evidence>
<comment type="caution">
    <text evidence="2">The sequence shown here is derived from an EMBL/GenBank/DDBJ whole genome shotgun (WGS) entry which is preliminary data.</text>
</comment>
<proteinExistence type="predicted"/>
<dbReference type="Proteomes" id="UP001221898">
    <property type="component" value="Unassembled WGS sequence"/>
</dbReference>
<evidence type="ECO:0000313" key="3">
    <source>
        <dbReference type="Proteomes" id="UP001221898"/>
    </source>
</evidence>
<organism evidence="2 3">
    <name type="scientific">Aldrovandia affinis</name>
    <dbReference type="NCBI Taxonomy" id="143900"/>
    <lineage>
        <taxon>Eukaryota</taxon>
        <taxon>Metazoa</taxon>
        <taxon>Chordata</taxon>
        <taxon>Craniata</taxon>
        <taxon>Vertebrata</taxon>
        <taxon>Euteleostomi</taxon>
        <taxon>Actinopterygii</taxon>
        <taxon>Neopterygii</taxon>
        <taxon>Teleostei</taxon>
        <taxon>Notacanthiformes</taxon>
        <taxon>Halosauridae</taxon>
        <taxon>Aldrovandia</taxon>
    </lineage>
</organism>
<feature type="compositionally biased region" description="Basic and acidic residues" evidence="1">
    <location>
        <begin position="376"/>
        <end position="391"/>
    </location>
</feature>
<feature type="compositionally biased region" description="Basic and acidic residues" evidence="1">
    <location>
        <begin position="188"/>
        <end position="209"/>
    </location>
</feature>
<dbReference type="EMBL" id="JAINUG010000134">
    <property type="protein sequence ID" value="KAJ8393703.1"/>
    <property type="molecule type" value="Genomic_DNA"/>
</dbReference>
<evidence type="ECO:0000313" key="2">
    <source>
        <dbReference type="EMBL" id="KAJ8393703.1"/>
    </source>
</evidence>
<feature type="compositionally biased region" description="Basic residues" evidence="1">
    <location>
        <begin position="175"/>
        <end position="187"/>
    </location>
</feature>
<feature type="region of interest" description="Disordered" evidence="1">
    <location>
        <begin position="158"/>
        <end position="213"/>
    </location>
</feature>
<feature type="compositionally biased region" description="Polar residues" evidence="1">
    <location>
        <begin position="418"/>
        <end position="443"/>
    </location>
</feature>
<feature type="region of interest" description="Disordered" evidence="1">
    <location>
        <begin position="264"/>
        <end position="317"/>
    </location>
</feature>
<dbReference type="AlphaFoldDB" id="A0AAD7WEC9"/>
<keyword evidence="3" id="KW-1185">Reference proteome</keyword>
<sequence length="468" mass="52244">MDNDDEGHAANSVKNVHFKILRLPFEMQYLEDLRKLEESVWSVESLVPYVPSAEWMVQHRFVEPEAAAESSVVEVPMETSTSQSEALPSLETSREVAVVQNRSQQESLSSLDSLPPYLPSTSWLADFGNVYYYSKLPLNVQEQVTIVGAPADQLAVWKTPGKEQRGQRPTTAAAPHRRKEEKRRRCRKTEGRGDLDRDGAPAPPDEARRNCGRCLTKRNVSAGPDLTTAATVKRHRATHPSAASDPPKTLTCSACECGSVKPATRKRPVPGVPGHRVEGEEMEDEAVENRAHPTVTKQQQQGGEPGMAVDARKPASSKRHSEMCSVALCSKLREQNCSCENPQRGPAREGQRRGLLADTTKEGNEIAAPSIPAADKWKTAEQKSHQTEKLWRATVAISDRESSENGERPRNVNKPKKMSTQTQERQQFKMSNKAVTPRSQNTDFGEPIEGYYKRSNWTKGTHRRDTRY</sequence>
<accession>A0AAD7WEC9</accession>
<reference evidence="2" key="1">
    <citation type="journal article" date="2023" name="Science">
        <title>Genome structures resolve the early diversification of teleost fishes.</title>
        <authorList>
            <person name="Parey E."/>
            <person name="Louis A."/>
            <person name="Montfort J."/>
            <person name="Bouchez O."/>
            <person name="Roques C."/>
            <person name="Iampietro C."/>
            <person name="Lluch J."/>
            <person name="Castinel A."/>
            <person name="Donnadieu C."/>
            <person name="Desvignes T."/>
            <person name="Floi Bucao C."/>
            <person name="Jouanno E."/>
            <person name="Wen M."/>
            <person name="Mejri S."/>
            <person name="Dirks R."/>
            <person name="Jansen H."/>
            <person name="Henkel C."/>
            <person name="Chen W.J."/>
            <person name="Zahm M."/>
            <person name="Cabau C."/>
            <person name="Klopp C."/>
            <person name="Thompson A.W."/>
            <person name="Robinson-Rechavi M."/>
            <person name="Braasch I."/>
            <person name="Lecointre G."/>
            <person name="Bobe J."/>
            <person name="Postlethwait J.H."/>
            <person name="Berthelot C."/>
            <person name="Roest Crollius H."/>
            <person name="Guiguen Y."/>
        </authorList>
    </citation>
    <scope>NUCLEOTIDE SEQUENCE</scope>
    <source>
        <strain evidence="2">NC1722</strain>
    </source>
</reference>
<feature type="region of interest" description="Disordered" evidence="1">
    <location>
        <begin position="226"/>
        <end position="248"/>
    </location>
</feature>
<name>A0AAD7WEC9_9TELE</name>
<feature type="region of interest" description="Disordered" evidence="1">
    <location>
        <begin position="376"/>
        <end position="468"/>
    </location>
</feature>
<feature type="compositionally biased region" description="Basic and acidic residues" evidence="1">
    <location>
        <begin position="398"/>
        <end position="410"/>
    </location>
</feature>